<evidence type="ECO:0000313" key="3">
    <source>
        <dbReference type="Proteomes" id="UP001437256"/>
    </source>
</evidence>
<protein>
    <submittedName>
        <fullName evidence="2">Uncharacterized protein</fullName>
    </submittedName>
</protein>
<dbReference type="EMBL" id="JBBXMP010000225">
    <property type="protein sequence ID" value="KAL0059464.1"/>
    <property type="molecule type" value="Genomic_DNA"/>
</dbReference>
<evidence type="ECO:0000313" key="2">
    <source>
        <dbReference type="EMBL" id="KAL0059464.1"/>
    </source>
</evidence>
<gene>
    <name evidence="2" type="ORF">AAF712_013772</name>
</gene>
<dbReference type="Proteomes" id="UP001437256">
    <property type="component" value="Unassembled WGS sequence"/>
</dbReference>
<reference evidence="2 3" key="1">
    <citation type="submission" date="2024-05" db="EMBL/GenBank/DDBJ databases">
        <title>A draft genome resource for the thread blight pathogen Marasmius tenuissimus strain MS-2.</title>
        <authorList>
            <person name="Yulfo-Soto G.E."/>
            <person name="Baruah I.K."/>
            <person name="Amoako-Attah I."/>
            <person name="Bukari Y."/>
            <person name="Meinhardt L.W."/>
            <person name="Bailey B.A."/>
            <person name="Cohen S.P."/>
        </authorList>
    </citation>
    <scope>NUCLEOTIDE SEQUENCE [LARGE SCALE GENOMIC DNA]</scope>
    <source>
        <strain evidence="2 3">MS-2</strain>
    </source>
</reference>
<sequence length="339" mass="38158">MIGCETTTLNHLNHVVYKRRRTVVDEGRICNRHIHPEQDLFHKNDSTHNGQAGEEPLHVRPMRPLPRRSTFATQSGIPNLEHGSAPNTSYSQDHHMGYHNIPYTNQQPDFPSYNYPNPSLTDTIFTNTMGDSTGWSTNALYTYTENIQSMAPQYDSFDSTPSQRNMAVASGTVFPNNVNNALSFQPIHSFRPNPSDPAYLPTAVPTDATPFGGNNPHTGFFPTTNGNYVPFTAANHFSTHDTPSLNTSYMQCFPTGPNMYPTNTLIQNGYASSSLDRGGETLEAGALEQQDWNADPQFHHQPPFYYPHEQVVEMSPSGFLQWDQNQSDYNAGWRREERP</sequence>
<keyword evidence="3" id="KW-1185">Reference proteome</keyword>
<name>A0ABR2ZE22_9AGAR</name>
<accession>A0ABR2ZE22</accession>
<evidence type="ECO:0000256" key="1">
    <source>
        <dbReference type="SAM" id="MobiDB-lite"/>
    </source>
</evidence>
<organism evidence="2 3">
    <name type="scientific">Marasmius tenuissimus</name>
    <dbReference type="NCBI Taxonomy" id="585030"/>
    <lineage>
        <taxon>Eukaryota</taxon>
        <taxon>Fungi</taxon>
        <taxon>Dikarya</taxon>
        <taxon>Basidiomycota</taxon>
        <taxon>Agaricomycotina</taxon>
        <taxon>Agaricomycetes</taxon>
        <taxon>Agaricomycetidae</taxon>
        <taxon>Agaricales</taxon>
        <taxon>Marasmiineae</taxon>
        <taxon>Marasmiaceae</taxon>
        <taxon>Marasmius</taxon>
    </lineage>
</organism>
<comment type="caution">
    <text evidence="2">The sequence shown here is derived from an EMBL/GenBank/DDBJ whole genome shotgun (WGS) entry which is preliminary data.</text>
</comment>
<feature type="region of interest" description="Disordered" evidence="1">
    <location>
        <begin position="40"/>
        <end position="108"/>
    </location>
</feature>
<proteinExistence type="predicted"/>